<organism evidence="3 4">
    <name type="scientific">Kutzneria albida DSM 43870</name>
    <dbReference type="NCBI Taxonomy" id="1449976"/>
    <lineage>
        <taxon>Bacteria</taxon>
        <taxon>Bacillati</taxon>
        <taxon>Actinomycetota</taxon>
        <taxon>Actinomycetes</taxon>
        <taxon>Pseudonocardiales</taxon>
        <taxon>Pseudonocardiaceae</taxon>
        <taxon>Kutzneria</taxon>
    </lineage>
</organism>
<sequence>MNLAGKLAAGAALVAVTAVAPAACDKSTSPAPGRPQVTQDRNPIVDSHTDDTPFEAECDVHTGHALTVNPPSARAAAEAACMNSHRSIHDLTGWE</sequence>
<feature type="compositionally biased region" description="Polar residues" evidence="1">
    <location>
        <begin position="26"/>
        <end position="41"/>
    </location>
</feature>
<protein>
    <recommendedName>
        <fullName evidence="5">Secreted protein</fullName>
    </recommendedName>
</protein>
<dbReference type="Proteomes" id="UP000019225">
    <property type="component" value="Chromosome"/>
</dbReference>
<gene>
    <name evidence="3" type="ORF">KALB_4892</name>
</gene>
<evidence type="ECO:0000313" key="3">
    <source>
        <dbReference type="EMBL" id="AHH98254.1"/>
    </source>
</evidence>
<feature type="signal peptide" evidence="2">
    <location>
        <begin position="1"/>
        <end position="22"/>
    </location>
</feature>
<feature type="chain" id="PRO_5004873211" description="Secreted protein" evidence="2">
    <location>
        <begin position="23"/>
        <end position="95"/>
    </location>
</feature>
<dbReference type="PATRIC" id="fig|1449976.3.peg.4917"/>
<evidence type="ECO:0000256" key="2">
    <source>
        <dbReference type="SAM" id="SignalP"/>
    </source>
</evidence>
<accession>W5WJB6</accession>
<keyword evidence="4" id="KW-1185">Reference proteome</keyword>
<dbReference type="RefSeq" id="WP_025358279.1">
    <property type="nucleotide sequence ID" value="NZ_CP007155.1"/>
</dbReference>
<feature type="region of interest" description="Disordered" evidence="1">
    <location>
        <begin position="24"/>
        <end position="51"/>
    </location>
</feature>
<dbReference type="AlphaFoldDB" id="W5WJB6"/>
<keyword evidence="2" id="KW-0732">Signal</keyword>
<evidence type="ECO:0000313" key="4">
    <source>
        <dbReference type="Proteomes" id="UP000019225"/>
    </source>
</evidence>
<dbReference type="KEGG" id="kal:KALB_4892"/>
<evidence type="ECO:0008006" key="5">
    <source>
        <dbReference type="Google" id="ProtNLM"/>
    </source>
</evidence>
<name>W5WJB6_9PSEU</name>
<dbReference type="HOGENOM" id="CLU_2369186_0_0_11"/>
<dbReference type="EMBL" id="CP007155">
    <property type="protein sequence ID" value="AHH98254.1"/>
    <property type="molecule type" value="Genomic_DNA"/>
</dbReference>
<evidence type="ECO:0000256" key="1">
    <source>
        <dbReference type="SAM" id="MobiDB-lite"/>
    </source>
</evidence>
<reference evidence="3 4" key="1">
    <citation type="journal article" date="2014" name="BMC Genomics">
        <title>Complete genome sequence of producer of the glycopeptide antibiotic Aculeximycin Kutzneria albida DSM 43870T, a representative of minor genus of Pseudonocardiaceae.</title>
        <authorList>
            <person name="Rebets Y."/>
            <person name="Tokovenko B."/>
            <person name="Lushchyk I."/>
            <person name="Ruckert C."/>
            <person name="Zaburannyi N."/>
            <person name="Bechthold A."/>
            <person name="Kalinowski J."/>
            <person name="Luzhetskyy A."/>
        </authorList>
    </citation>
    <scope>NUCLEOTIDE SEQUENCE [LARGE SCALE GENOMIC DNA]</scope>
    <source>
        <strain evidence="3">DSM 43870</strain>
    </source>
</reference>
<dbReference type="STRING" id="1449976.KALB_4892"/>
<proteinExistence type="predicted"/>